<keyword evidence="1" id="KW-0812">Transmembrane</keyword>
<proteinExistence type="predicted"/>
<evidence type="ECO:0000256" key="1">
    <source>
        <dbReference type="SAM" id="Phobius"/>
    </source>
</evidence>
<reference evidence="2" key="1">
    <citation type="submission" date="2020-05" db="EMBL/GenBank/DDBJ databases">
        <authorList>
            <person name="Chiriac C."/>
            <person name="Salcher M."/>
            <person name="Ghai R."/>
            <person name="Kavagutti S V."/>
        </authorList>
    </citation>
    <scope>NUCLEOTIDE SEQUENCE</scope>
</reference>
<name>A0A6J6I4K0_9ZZZZ</name>
<protein>
    <submittedName>
        <fullName evidence="2">Unannotated protein</fullName>
    </submittedName>
</protein>
<keyword evidence="1" id="KW-1133">Transmembrane helix</keyword>
<keyword evidence="1" id="KW-0472">Membrane</keyword>
<dbReference type="AlphaFoldDB" id="A0A6J6I4K0"/>
<gene>
    <name evidence="2" type="ORF">UFOPK1835_01749</name>
</gene>
<accession>A0A6J6I4K0</accession>
<organism evidence="2">
    <name type="scientific">freshwater metagenome</name>
    <dbReference type="NCBI Taxonomy" id="449393"/>
    <lineage>
        <taxon>unclassified sequences</taxon>
        <taxon>metagenomes</taxon>
        <taxon>ecological metagenomes</taxon>
    </lineage>
</organism>
<dbReference type="EMBL" id="CAEZUP010000098">
    <property type="protein sequence ID" value="CAB4620560.1"/>
    <property type="molecule type" value="Genomic_DNA"/>
</dbReference>
<feature type="transmembrane region" description="Helical" evidence="1">
    <location>
        <begin position="74"/>
        <end position="95"/>
    </location>
</feature>
<feature type="transmembrane region" description="Helical" evidence="1">
    <location>
        <begin position="37"/>
        <end position="62"/>
    </location>
</feature>
<sequence length="111" mass="11843">MATSLRSIPETIQELWDLLVAYTKQETIDPLRNIGRFVAYGVGGMVIITVGCILLSLAVLRALQTQTGDLLAGFWSWVPYAVVSIALAALVGLAISRIGKGNVGTAGELKR</sequence>
<evidence type="ECO:0000313" key="2">
    <source>
        <dbReference type="EMBL" id="CAB4620560.1"/>
    </source>
</evidence>